<keyword evidence="3" id="KW-0862">Zinc</keyword>
<dbReference type="Gene3D" id="3.30.60.20">
    <property type="match status" value="1"/>
</dbReference>
<dbReference type="OrthoDB" id="1730876at2759"/>
<dbReference type="GO" id="GO:0046872">
    <property type="term" value="F:metal ion binding"/>
    <property type="evidence" value="ECO:0007669"/>
    <property type="project" value="UniProtKB-KW"/>
</dbReference>
<keyword evidence="2" id="KW-0677">Repeat</keyword>
<proteinExistence type="predicted"/>
<dbReference type="PANTHER" id="PTHR46288:SF70">
    <property type="entry name" value="CYSTEINE_HISTIDINE-RICH C1 DOMAIN FAMILY PROTEIN"/>
    <property type="match status" value="1"/>
</dbReference>
<dbReference type="InterPro" id="IPR046349">
    <property type="entry name" value="C1-like_sf"/>
</dbReference>
<dbReference type="PANTHER" id="PTHR46288">
    <property type="entry name" value="PHORBOL-ESTER/DAG-TYPE DOMAIN-CONTAINING PROTEIN"/>
    <property type="match status" value="1"/>
</dbReference>
<evidence type="ECO:0000313" key="5">
    <source>
        <dbReference type="EMBL" id="KAE8681962.1"/>
    </source>
</evidence>
<evidence type="ECO:0000256" key="3">
    <source>
        <dbReference type="ARBA" id="ARBA00022833"/>
    </source>
</evidence>
<comment type="caution">
    <text evidence="5">The sequence shown here is derived from an EMBL/GenBank/DDBJ whole genome shotgun (WGS) entry which is preliminary data.</text>
</comment>
<evidence type="ECO:0000256" key="1">
    <source>
        <dbReference type="ARBA" id="ARBA00022723"/>
    </source>
</evidence>
<reference evidence="5" key="1">
    <citation type="submission" date="2019-09" db="EMBL/GenBank/DDBJ databases">
        <title>Draft genome information of white flower Hibiscus syriacus.</title>
        <authorList>
            <person name="Kim Y.-M."/>
        </authorList>
    </citation>
    <scope>NUCLEOTIDE SEQUENCE [LARGE SCALE GENOMIC DNA]</scope>
    <source>
        <strain evidence="5">YM2019G1</strain>
    </source>
</reference>
<evidence type="ECO:0000259" key="4">
    <source>
        <dbReference type="PROSITE" id="PS50081"/>
    </source>
</evidence>
<dbReference type="Proteomes" id="UP000436088">
    <property type="component" value="Unassembled WGS sequence"/>
</dbReference>
<dbReference type="EMBL" id="VEPZ02001294">
    <property type="protein sequence ID" value="KAE8681962.1"/>
    <property type="molecule type" value="Genomic_DNA"/>
</dbReference>
<feature type="domain" description="Phorbol-ester/DAG-type" evidence="4">
    <location>
        <begin position="248"/>
        <end position="299"/>
    </location>
</feature>
<dbReference type="Pfam" id="PF03107">
    <property type="entry name" value="C1_2"/>
    <property type="match status" value="1"/>
</dbReference>
<dbReference type="AlphaFoldDB" id="A0A6A2YSD2"/>
<organism evidence="5 6">
    <name type="scientific">Hibiscus syriacus</name>
    <name type="common">Rose of Sharon</name>
    <dbReference type="NCBI Taxonomy" id="106335"/>
    <lineage>
        <taxon>Eukaryota</taxon>
        <taxon>Viridiplantae</taxon>
        <taxon>Streptophyta</taxon>
        <taxon>Embryophyta</taxon>
        <taxon>Tracheophyta</taxon>
        <taxon>Spermatophyta</taxon>
        <taxon>Magnoliopsida</taxon>
        <taxon>eudicotyledons</taxon>
        <taxon>Gunneridae</taxon>
        <taxon>Pentapetalae</taxon>
        <taxon>rosids</taxon>
        <taxon>malvids</taxon>
        <taxon>Malvales</taxon>
        <taxon>Malvaceae</taxon>
        <taxon>Malvoideae</taxon>
        <taxon>Hibiscus</taxon>
    </lineage>
</organism>
<name>A0A6A2YSD2_HIBSY</name>
<protein>
    <recommendedName>
        <fullName evidence="4">Phorbol-ester/DAG-type domain-containing protein</fullName>
    </recommendedName>
</protein>
<keyword evidence="6" id="KW-1185">Reference proteome</keyword>
<dbReference type="InterPro" id="IPR004146">
    <property type="entry name" value="DC1"/>
</dbReference>
<feature type="domain" description="Phorbol-ester/DAG-type" evidence="4">
    <location>
        <begin position="62"/>
        <end position="116"/>
    </location>
</feature>
<accession>A0A6A2YSD2</accession>
<dbReference type="PROSITE" id="PS50081">
    <property type="entry name" value="ZF_DAG_PE_2"/>
    <property type="match status" value="2"/>
</dbReference>
<dbReference type="InterPro" id="IPR002219">
    <property type="entry name" value="PKC_DAG/PE"/>
</dbReference>
<dbReference type="SUPFAM" id="SSF57889">
    <property type="entry name" value="Cysteine-rich domain"/>
    <property type="match status" value="4"/>
</dbReference>
<evidence type="ECO:0000313" key="6">
    <source>
        <dbReference type="Proteomes" id="UP000436088"/>
    </source>
</evidence>
<gene>
    <name evidence="5" type="ORF">F3Y22_tig00111278pilonHSYRG00029</name>
</gene>
<keyword evidence="1" id="KW-0479">Metal-binding</keyword>
<sequence length="422" mass="48426">MEIQHAIHEHPLYFQERSWGNCSACWKLLFGPTYGCTKCEKLFHKSCLDELKLGSFIHFTHFHPTKPVDFKQQEDNQVVCAICKHLCSSSSSSTYGCMECKFFIHKSCLTTIPPQLINHLIHPCTLVLQPVDFIYSCARCRSNCPGRAFVCNTCGFYLDVKCAFDSIAESEEAKEIQHFSHRRPLSLIQNYQQYGNEPRCAACLQTCLPPTPTFRCTKSSCTHFFLHRSCVVIFPHQRRLHDHPCHPKHELTFTSLPFRIPTCGACCWGIDSSLFAYGCYQCEFSLHLDCAKLLPSFDCNDSLPQNTRFHLSSCGVNCYNFVLRCVPCNFNIHLQCLPSIPKTITHKSHLHPLILTNSPFEYELNSEEDAYNSDDEFYCDVCEEKRYKRVSVYHCADSKFIAQLNCVIDEVSPYPSLNHSLV</sequence>
<dbReference type="PROSITE" id="PS00479">
    <property type="entry name" value="ZF_DAG_PE_1"/>
    <property type="match status" value="1"/>
</dbReference>
<evidence type="ECO:0000256" key="2">
    <source>
        <dbReference type="ARBA" id="ARBA00022737"/>
    </source>
</evidence>